<dbReference type="OrthoDB" id="685265at2759"/>
<evidence type="ECO:0000256" key="1">
    <source>
        <dbReference type="SAM" id="MobiDB-lite"/>
    </source>
</evidence>
<gene>
    <name evidence="2" type="ORF">E2562_004075</name>
</gene>
<feature type="compositionally biased region" description="Low complexity" evidence="1">
    <location>
        <begin position="193"/>
        <end position="209"/>
    </location>
</feature>
<feature type="compositionally biased region" description="Basic and acidic residues" evidence="1">
    <location>
        <begin position="213"/>
        <end position="226"/>
    </location>
</feature>
<feature type="region of interest" description="Disordered" evidence="1">
    <location>
        <begin position="112"/>
        <end position="234"/>
    </location>
</feature>
<name>A0A6G1BJB0_9ORYZ</name>
<accession>A0A6G1BJB0</accession>
<dbReference type="Proteomes" id="UP000479710">
    <property type="component" value="Unassembled WGS sequence"/>
</dbReference>
<dbReference type="EMBL" id="SPHZ02000012">
    <property type="protein sequence ID" value="KAF0887871.1"/>
    <property type="molecule type" value="Genomic_DNA"/>
</dbReference>
<organism evidence="2 3">
    <name type="scientific">Oryza meyeriana var. granulata</name>
    <dbReference type="NCBI Taxonomy" id="110450"/>
    <lineage>
        <taxon>Eukaryota</taxon>
        <taxon>Viridiplantae</taxon>
        <taxon>Streptophyta</taxon>
        <taxon>Embryophyta</taxon>
        <taxon>Tracheophyta</taxon>
        <taxon>Spermatophyta</taxon>
        <taxon>Magnoliopsida</taxon>
        <taxon>Liliopsida</taxon>
        <taxon>Poales</taxon>
        <taxon>Poaceae</taxon>
        <taxon>BOP clade</taxon>
        <taxon>Oryzoideae</taxon>
        <taxon>Oryzeae</taxon>
        <taxon>Oryzinae</taxon>
        <taxon>Oryza</taxon>
        <taxon>Oryza meyeriana</taxon>
    </lineage>
</organism>
<protein>
    <submittedName>
        <fullName evidence="2">Uncharacterized protein</fullName>
    </submittedName>
</protein>
<feature type="compositionally biased region" description="Basic residues" evidence="1">
    <location>
        <begin position="182"/>
        <end position="192"/>
    </location>
</feature>
<feature type="compositionally biased region" description="Basic residues" evidence="1">
    <location>
        <begin position="157"/>
        <end position="172"/>
    </location>
</feature>
<reference evidence="2 3" key="1">
    <citation type="submission" date="2019-11" db="EMBL/GenBank/DDBJ databases">
        <title>Whole genome sequence of Oryza granulata.</title>
        <authorList>
            <person name="Li W."/>
        </authorList>
    </citation>
    <scope>NUCLEOTIDE SEQUENCE [LARGE SCALE GENOMIC DNA]</scope>
    <source>
        <strain evidence="3">cv. Menghai</strain>
        <tissue evidence="2">Leaf</tissue>
    </source>
</reference>
<keyword evidence="3" id="KW-1185">Reference proteome</keyword>
<dbReference type="AlphaFoldDB" id="A0A6G1BJB0"/>
<sequence length="252" mass="26951">MADYCCNAYMRELDVDVHRWLPSEILSDIGVVVDTTESRRLAVVEDLAARLAGVLGGSTVERTRHPAVPPSTAPPAEAWHLLSNNGGRMTLDQAVPLPRFALARQRPPLANAILPPARRSGGGGTGVFLPRTGAYNGTRSSRPTGGDVNAACVNPPRHSKQQQHCRPSRQRRRGEEDDAARRPSRRQLHGLHAHAVAAAAGRPAGAAAAPGGGRERRTSLVARDRTPAGMGLLTTRPKCDAHMIDNQLGLTH</sequence>
<evidence type="ECO:0000313" key="2">
    <source>
        <dbReference type="EMBL" id="KAF0887871.1"/>
    </source>
</evidence>
<proteinExistence type="predicted"/>
<evidence type="ECO:0000313" key="3">
    <source>
        <dbReference type="Proteomes" id="UP000479710"/>
    </source>
</evidence>
<comment type="caution">
    <text evidence="2">The sequence shown here is derived from an EMBL/GenBank/DDBJ whole genome shotgun (WGS) entry which is preliminary data.</text>
</comment>